<accession>A0A8J4UY51</accession>
<dbReference type="Proteomes" id="UP000695562">
    <property type="component" value="Unassembled WGS sequence"/>
</dbReference>
<dbReference type="EMBL" id="AJWJ01000374">
    <property type="protein sequence ID" value="KAF2071443.1"/>
    <property type="molecule type" value="Genomic_DNA"/>
</dbReference>
<reference evidence="1" key="1">
    <citation type="submission" date="2020-01" db="EMBL/GenBank/DDBJ databases">
        <title>Development of genomics and gene disruption for Polysphondylium violaceum indicates a role for the polyketide synthase stlB in stalk morphogenesis.</title>
        <authorList>
            <person name="Narita B."/>
            <person name="Kawabe Y."/>
            <person name="Kin K."/>
            <person name="Saito T."/>
            <person name="Gibbs R."/>
            <person name="Kuspa A."/>
            <person name="Muzny D."/>
            <person name="Queller D."/>
            <person name="Richards S."/>
            <person name="Strassman J."/>
            <person name="Sucgang R."/>
            <person name="Worley K."/>
            <person name="Schaap P."/>
        </authorList>
    </citation>
    <scope>NUCLEOTIDE SEQUENCE</scope>
    <source>
        <strain evidence="1">QSvi11</strain>
    </source>
</reference>
<dbReference type="AlphaFoldDB" id="A0A8J4UY51"/>
<keyword evidence="2" id="KW-1185">Reference proteome</keyword>
<protein>
    <submittedName>
        <fullName evidence="1">Uncharacterized protein</fullName>
    </submittedName>
</protein>
<comment type="caution">
    <text evidence="1">The sequence shown here is derived from an EMBL/GenBank/DDBJ whole genome shotgun (WGS) entry which is preliminary data.</text>
</comment>
<name>A0A8J4UY51_9MYCE</name>
<evidence type="ECO:0000313" key="2">
    <source>
        <dbReference type="Proteomes" id="UP000695562"/>
    </source>
</evidence>
<organism evidence="1 2">
    <name type="scientific">Polysphondylium violaceum</name>
    <dbReference type="NCBI Taxonomy" id="133409"/>
    <lineage>
        <taxon>Eukaryota</taxon>
        <taxon>Amoebozoa</taxon>
        <taxon>Evosea</taxon>
        <taxon>Eumycetozoa</taxon>
        <taxon>Dictyostelia</taxon>
        <taxon>Dictyosteliales</taxon>
        <taxon>Dictyosteliaceae</taxon>
        <taxon>Polysphondylium</taxon>
    </lineage>
</organism>
<sequence>MMEIIKSCFKSYSELSQQWKTFRDKGTKLTNSLVNKHLTLSYIDLNDYSDSMKNNIDLQFKFKQQLFKEIEIEYEKLCSVQFELKSIYDKLYQNLTKAKPTFEKLLLSQSAATTTTNLSYDQNLLLKQYQNYEEIVRMYKLSLDNKQTIIENLMQFDDRDQLVVLVSTWNNDTHINYQKIDLIQEIFINSIS</sequence>
<dbReference type="PANTHER" id="PTHR15827:SF2">
    <property type="entry name" value="CYCLIN-DEPENDENT KINASE 2-INTERACTING PROTEIN"/>
    <property type="match status" value="1"/>
</dbReference>
<dbReference type="PANTHER" id="PTHR15827">
    <property type="entry name" value="CYCLIN-DEPENDENT KINASE 2-INTERACTING PROTEIN"/>
    <property type="match status" value="1"/>
</dbReference>
<dbReference type="OrthoDB" id="17066at2759"/>
<gene>
    <name evidence="1" type="ORF">CYY_007235</name>
</gene>
<proteinExistence type="predicted"/>
<evidence type="ECO:0000313" key="1">
    <source>
        <dbReference type="EMBL" id="KAF2071443.1"/>
    </source>
</evidence>